<dbReference type="Proteomes" id="UP000287853">
    <property type="component" value="Unassembled WGS sequence"/>
</dbReference>
<gene>
    <name evidence="1" type="ORF">H206_01043</name>
</gene>
<evidence type="ECO:0000313" key="1">
    <source>
        <dbReference type="EMBL" id="RWX45113.1"/>
    </source>
</evidence>
<sequence length="68" mass="7926">MYTMSEKQTKQPYNRPVTDEAILKVTKEIVVKFIEIGRVTPGNFEEHYERVFNAVRKSAKELCHDNPA</sequence>
<protein>
    <submittedName>
        <fullName evidence="1">Uncharacterized protein</fullName>
    </submittedName>
</protein>
<dbReference type="AlphaFoldDB" id="A0A444IW71"/>
<name>A0A444IW71_9BACT</name>
<accession>A0A444IW71</accession>
<keyword evidence="2" id="KW-1185">Reference proteome</keyword>
<evidence type="ECO:0000313" key="2">
    <source>
        <dbReference type="Proteomes" id="UP000287853"/>
    </source>
</evidence>
<dbReference type="EMBL" id="MTKO01000082">
    <property type="protein sequence ID" value="RWX45113.1"/>
    <property type="molecule type" value="Genomic_DNA"/>
</dbReference>
<proteinExistence type="predicted"/>
<comment type="caution">
    <text evidence="1">The sequence shown here is derived from an EMBL/GenBank/DDBJ whole genome shotgun (WGS) entry which is preliminary data.</text>
</comment>
<organism evidence="1 2">
    <name type="scientific">Candidatus Electrothrix aarhusensis</name>
    <dbReference type="NCBI Taxonomy" id="1859131"/>
    <lineage>
        <taxon>Bacteria</taxon>
        <taxon>Pseudomonadati</taxon>
        <taxon>Thermodesulfobacteriota</taxon>
        <taxon>Desulfobulbia</taxon>
        <taxon>Desulfobulbales</taxon>
        <taxon>Desulfobulbaceae</taxon>
        <taxon>Candidatus Electrothrix</taxon>
    </lineage>
</organism>
<reference evidence="1 2" key="1">
    <citation type="submission" date="2017-01" db="EMBL/GenBank/DDBJ databases">
        <title>The cable genome- insights into the physiology and evolution of filamentous bacteria capable of sulfide oxidation via long distance electron transfer.</title>
        <authorList>
            <person name="Schreiber L."/>
            <person name="Bjerg J.T."/>
            <person name="Boggild A."/>
            <person name="Van De Vossenberg J."/>
            <person name="Meysman F."/>
            <person name="Nielsen L.P."/>
            <person name="Schramm A."/>
            <person name="Kjeldsen K.U."/>
        </authorList>
    </citation>
    <scope>NUCLEOTIDE SEQUENCE [LARGE SCALE GENOMIC DNA]</scope>
    <source>
        <strain evidence="1">MCF</strain>
    </source>
</reference>